<reference evidence="10" key="1">
    <citation type="submission" date="2021-01" db="UniProtKB">
        <authorList>
            <consortium name="EnsemblPlants"/>
        </authorList>
    </citation>
    <scope>IDENTIFICATION</scope>
</reference>
<evidence type="ECO:0000256" key="7">
    <source>
        <dbReference type="ARBA" id="ARBA00023136"/>
    </source>
</evidence>
<dbReference type="Pfam" id="PF06645">
    <property type="entry name" value="SPC12"/>
    <property type="match status" value="1"/>
</dbReference>
<accession>A0A7N0ZY28</accession>
<keyword evidence="11" id="KW-1185">Reference proteome</keyword>
<dbReference type="InterPro" id="IPR009542">
    <property type="entry name" value="Spc1/SPCS1"/>
</dbReference>
<dbReference type="GO" id="GO:0045047">
    <property type="term" value="P:protein targeting to ER"/>
    <property type="evidence" value="ECO:0007669"/>
    <property type="project" value="TreeGrafter"/>
</dbReference>
<evidence type="ECO:0000256" key="2">
    <source>
        <dbReference type="ARBA" id="ARBA00005245"/>
    </source>
</evidence>
<comment type="function">
    <text evidence="8">Component of the signal peptidase complex (SPC) which catalyzes the cleavage of N-terminal signal sequences from nascent proteins as they are translocated into the lumen of the endoplasmic reticulum. Dispensable for SPC enzymatic activity.</text>
</comment>
<feature type="region of interest" description="Disordered" evidence="9">
    <location>
        <begin position="36"/>
        <end position="58"/>
    </location>
</feature>
<keyword evidence="5" id="KW-0256">Endoplasmic reticulum</keyword>
<keyword evidence="6" id="KW-1133">Transmembrane helix</keyword>
<dbReference type="Proteomes" id="UP000594263">
    <property type="component" value="Unplaced"/>
</dbReference>
<dbReference type="AlphaFoldDB" id="A0A7N0ZY28"/>
<dbReference type="PANTHER" id="PTHR13202">
    <property type="entry name" value="MICROSOMAL SIGNAL PEPTIDASE 12 KDA SUBUNIT"/>
    <property type="match status" value="1"/>
</dbReference>
<comment type="similarity">
    <text evidence="2">Belongs to the SPCS1 family.</text>
</comment>
<comment type="subcellular location">
    <subcellularLocation>
        <location evidence="1">Endoplasmic reticulum membrane</location>
        <topology evidence="1">Multi-pass membrane protein</topology>
    </subcellularLocation>
</comment>
<proteinExistence type="inferred from homology"/>
<dbReference type="EnsemblPlants" id="Kaladp0048s0155.1.v1.1">
    <property type="protein sequence ID" value="Kaladp0048s0155.1.v1.1"/>
    <property type="gene ID" value="Kaladp0048s0155.v1.1"/>
</dbReference>
<evidence type="ECO:0000256" key="6">
    <source>
        <dbReference type="ARBA" id="ARBA00022989"/>
    </source>
</evidence>
<evidence type="ECO:0000256" key="1">
    <source>
        <dbReference type="ARBA" id="ARBA00004477"/>
    </source>
</evidence>
<evidence type="ECO:0000256" key="4">
    <source>
        <dbReference type="ARBA" id="ARBA00022692"/>
    </source>
</evidence>
<dbReference type="GO" id="GO:0006465">
    <property type="term" value="P:signal peptide processing"/>
    <property type="evidence" value="ECO:0007669"/>
    <property type="project" value="InterPro"/>
</dbReference>
<evidence type="ECO:0000313" key="11">
    <source>
        <dbReference type="Proteomes" id="UP000594263"/>
    </source>
</evidence>
<evidence type="ECO:0000256" key="5">
    <source>
        <dbReference type="ARBA" id="ARBA00022824"/>
    </source>
</evidence>
<dbReference type="GO" id="GO:0005787">
    <property type="term" value="C:signal peptidase complex"/>
    <property type="evidence" value="ECO:0007669"/>
    <property type="project" value="InterPro"/>
</dbReference>
<organism evidence="10 11">
    <name type="scientific">Kalanchoe fedtschenkoi</name>
    <name type="common">Lavender scallops</name>
    <name type="synonym">South American air plant</name>
    <dbReference type="NCBI Taxonomy" id="63787"/>
    <lineage>
        <taxon>Eukaryota</taxon>
        <taxon>Viridiplantae</taxon>
        <taxon>Streptophyta</taxon>
        <taxon>Embryophyta</taxon>
        <taxon>Tracheophyta</taxon>
        <taxon>Spermatophyta</taxon>
        <taxon>Magnoliopsida</taxon>
        <taxon>eudicotyledons</taxon>
        <taxon>Gunneridae</taxon>
        <taxon>Pentapetalae</taxon>
        <taxon>Saxifragales</taxon>
        <taxon>Crassulaceae</taxon>
        <taxon>Kalanchoe</taxon>
    </lineage>
</organism>
<protein>
    <recommendedName>
        <fullName evidence="3">Signal peptidase complex subunit 1</fullName>
    </recommendedName>
</protein>
<evidence type="ECO:0000256" key="8">
    <source>
        <dbReference type="ARBA" id="ARBA00045204"/>
    </source>
</evidence>
<keyword evidence="7" id="KW-0472">Membrane</keyword>
<dbReference type="PANTHER" id="PTHR13202:SF0">
    <property type="entry name" value="SIGNAL PEPTIDASE COMPLEX SUBUNIT 1"/>
    <property type="match status" value="1"/>
</dbReference>
<keyword evidence="4" id="KW-0812">Transmembrane</keyword>
<sequence>MLLIYAAGVVLTSLVTVPNWPWFNKHPLTWLEPVEAERHPKPEKPVAPVGKKKSTKQK</sequence>
<name>A0A7N0ZY28_KALFE</name>
<evidence type="ECO:0000313" key="10">
    <source>
        <dbReference type="EnsemblPlants" id="Kaladp0048s0155.1.v1.1"/>
    </source>
</evidence>
<dbReference type="Gramene" id="Kaladp0048s0155.1.v1.1">
    <property type="protein sequence ID" value="Kaladp0048s0155.1.v1.1"/>
    <property type="gene ID" value="Kaladp0048s0155.v1.1"/>
</dbReference>
<evidence type="ECO:0000256" key="3">
    <source>
        <dbReference type="ARBA" id="ARBA00017059"/>
    </source>
</evidence>
<evidence type="ECO:0000256" key="9">
    <source>
        <dbReference type="SAM" id="MobiDB-lite"/>
    </source>
</evidence>